<accession>A0A3P2A4R2</accession>
<organism evidence="1 2">
    <name type="scientific">Conchiformibius steedae</name>
    <dbReference type="NCBI Taxonomy" id="153493"/>
    <lineage>
        <taxon>Bacteria</taxon>
        <taxon>Pseudomonadati</taxon>
        <taxon>Pseudomonadota</taxon>
        <taxon>Betaproteobacteria</taxon>
        <taxon>Neisseriales</taxon>
        <taxon>Neisseriaceae</taxon>
        <taxon>Conchiformibius</taxon>
    </lineage>
</organism>
<dbReference type="OrthoDB" id="5431733at2"/>
<evidence type="ECO:0000313" key="1">
    <source>
        <dbReference type="EMBL" id="RRD90394.1"/>
    </source>
</evidence>
<dbReference type="EMBL" id="RQYC01000006">
    <property type="protein sequence ID" value="RRD90394.1"/>
    <property type="molecule type" value="Genomic_DNA"/>
</dbReference>
<dbReference type="Proteomes" id="UP000269923">
    <property type="component" value="Unassembled WGS sequence"/>
</dbReference>
<dbReference type="STRING" id="1121352.GCA_000620925_00667"/>
<protein>
    <submittedName>
        <fullName evidence="1">Uncharacterized protein</fullName>
    </submittedName>
</protein>
<proteinExistence type="predicted"/>
<dbReference type="RefSeq" id="WP_027021547.1">
    <property type="nucleotide sequence ID" value="NZ_CAMIGD010000077.1"/>
</dbReference>
<sequence length="119" mass="14086">MYLIDRTAVVLKPTEVFLNWLKSCDDDLPDLTLAQLRANCSVFLVPQFDEPEQAVAYFDEKYQWIFEAELSSWAIERPLWPKQMDLQTFWEFFDLEVHDTVTDLEEAQWHVSPLPDNMA</sequence>
<evidence type="ECO:0000313" key="2">
    <source>
        <dbReference type="Proteomes" id="UP000269923"/>
    </source>
</evidence>
<comment type="caution">
    <text evidence="1">The sequence shown here is derived from an EMBL/GenBank/DDBJ whole genome shotgun (WGS) entry which is preliminary data.</text>
</comment>
<reference evidence="1 2" key="1">
    <citation type="submission" date="2018-11" db="EMBL/GenBank/DDBJ databases">
        <title>Genomes From Bacteria Associated with the Canine Oral Cavity: a Test Case for Automated Genome-Based Taxonomic Assignment.</title>
        <authorList>
            <person name="Coil D.A."/>
            <person name="Jospin G."/>
            <person name="Darling A.E."/>
            <person name="Wallis C."/>
            <person name="Davis I.J."/>
            <person name="Harris S."/>
            <person name="Eisen J.A."/>
            <person name="Holcombe L.J."/>
            <person name="O'Flynn C."/>
        </authorList>
    </citation>
    <scope>NUCLEOTIDE SEQUENCE [LARGE SCALE GENOMIC DNA]</scope>
    <source>
        <strain evidence="1 2">COT-280</strain>
    </source>
</reference>
<gene>
    <name evidence="1" type="ORF">EII21_05610</name>
</gene>
<dbReference type="AlphaFoldDB" id="A0A3P2A4R2"/>
<keyword evidence="2" id="KW-1185">Reference proteome</keyword>
<name>A0A3P2A4R2_9NEIS</name>